<protein>
    <submittedName>
        <fullName evidence="1">Uncharacterized protein</fullName>
    </submittedName>
</protein>
<organism evidence="1 2">
    <name type="scientific">Planctopirus hydrillae</name>
    <dbReference type="NCBI Taxonomy" id="1841610"/>
    <lineage>
        <taxon>Bacteria</taxon>
        <taxon>Pseudomonadati</taxon>
        <taxon>Planctomycetota</taxon>
        <taxon>Planctomycetia</taxon>
        <taxon>Planctomycetales</taxon>
        <taxon>Planctomycetaceae</taxon>
        <taxon>Planctopirus</taxon>
    </lineage>
</organism>
<dbReference type="Proteomes" id="UP000094828">
    <property type="component" value="Unassembled WGS sequence"/>
</dbReference>
<proteinExistence type="predicted"/>
<accession>A0A1C3E8B4</accession>
<evidence type="ECO:0000313" key="2">
    <source>
        <dbReference type="Proteomes" id="UP000094828"/>
    </source>
</evidence>
<comment type="caution">
    <text evidence="1">The sequence shown here is derived from an EMBL/GenBank/DDBJ whole genome shotgun (WGS) entry which is preliminary data.</text>
</comment>
<dbReference type="EMBL" id="LYDR01000128">
    <property type="protein sequence ID" value="ODA29498.1"/>
    <property type="molecule type" value="Genomic_DNA"/>
</dbReference>
<reference evidence="1 2" key="1">
    <citation type="submission" date="2016-05" db="EMBL/GenBank/DDBJ databases">
        <title>Genomic and physiological characterization of Planctopirus sp. isolated from fresh water lake.</title>
        <authorList>
            <person name="Subhash Y."/>
            <person name="Ramana C."/>
        </authorList>
    </citation>
    <scope>NUCLEOTIDE SEQUENCE [LARGE SCALE GENOMIC DNA]</scope>
    <source>
        <strain evidence="1 2">JC280</strain>
    </source>
</reference>
<keyword evidence="2" id="KW-1185">Reference proteome</keyword>
<gene>
    <name evidence="1" type="ORF">A6X21_08590</name>
</gene>
<name>A0A1C3E8B4_9PLAN</name>
<sequence length="115" mass="13272">MHKTILIKEDDGREANISYSPFITYIRGHMLGWRQCSEDAVNMGFSVTQLTSSEVTARCIVKCRTPEFSKGIIQGYNDCQESIRLLKRRNVGEEQLRRSIGESEILKSRIRIDVY</sequence>
<evidence type="ECO:0000313" key="1">
    <source>
        <dbReference type="EMBL" id="ODA29498.1"/>
    </source>
</evidence>
<dbReference type="AlphaFoldDB" id="A0A1C3E8B4"/>